<protein>
    <recommendedName>
        <fullName evidence="4">Major facilitator superfamily (MFS) profile domain-containing protein</fullName>
    </recommendedName>
</protein>
<keyword evidence="1" id="KW-0812">Transmembrane</keyword>
<evidence type="ECO:0000256" key="1">
    <source>
        <dbReference type="SAM" id="Phobius"/>
    </source>
</evidence>
<keyword evidence="1" id="KW-1133">Transmembrane helix</keyword>
<evidence type="ECO:0008006" key="4">
    <source>
        <dbReference type="Google" id="ProtNLM"/>
    </source>
</evidence>
<organism evidence="2 3">
    <name type="scientific">Halomarina ordinaria</name>
    <dbReference type="NCBI Taxonomy" id="3033939"/>
    <lineage>
        <taxon>Archaea</taxon>
        <taxon>Methanobacteriati</taxon>
        <taxon>Methanobacteriota</taxon>
        <taxon>Stenosarchaea group</taxon>
        <taxon>Halobacteria</taxon>
        <taxon>Halobacteriales</taxon>
        <taxon>Natronomonadaceae</taxon>
        <taxon>Halomarina</taxon>
    </lineage>
</organism>
<dbReference type="AlphaFoldDB" id="A0ABD5U408"/>
<evidence type="ECO:0000313" key="3">
    <source>
        <dbReference type="Proteomes" id="UP001596406"/>
    </source>
</evidence>
<dbReference type="EMBL" id="JBHSXM010000001">
    <property type="protein sequence ID" value="MFC6835249.1"/>
    <property type="molecule type" value="Genomic_DNA"/>
</dbReference>
<gene>
    <name evidence="2" type="ORF">ACFQHK_01850</name>
</gene>
<proteinExistence type="predicted"/>
<accession>A0ABD5U408</accession>
<keyword evidence="1" id="KW-0472">Membrane</keyword>
<sequence length="73" mass="7500">MVGPMSDDDRNSLARRLKVGFVVLIGASAGLITSQGEATALEALLITVVGLAFGALVVWVVFPETGGTGRNGR</sequence>
<keyword evidence="3" id="KW-1185">Reference proteome</keyword>
<evidence type="ECO:0000313" key="2">
    <source>
        <dbReference type="EMBL" id="MFC6835249.1"/>
    </source>
</evidence>
<feature type="transmembrane region" description="Helical" evidence="1">
    <location>
        <begin position="13"/>
        <end position="32"/>
    </location>
</feature>
<comment type="caution">
    <text evidence="2">The sequence shown here is derived from an EMBL/GenBank/DDBJ whole genome shotgun (WGS) entry which is preliminary data.</text>
</comment>
<feature type="transmembrane region" description="Helical" evidence="1">
    <location>
        <begin position="44"/>
        <end position="62"/>
    </location>
</feature>
<name>A0ABD5U408_9EURY</name>
<dbReference type="Proteomes" id="UP001596406">
    <property type="component" value="Unassembled WGS sequence"/>
</dbReference>
<reference evidence="2 3" key="1">
    <citation type="journal article" date="2019" name="Int. J. Syst. Evol. Microbiol.">
        <title>The Global Catalogue of Microorganisms (GCM) 10K type strain sequencing project: providing services to taxonomists for standard genome sequencing and annotation.</title>
        <authorList>
            <consortium name="The Broad Institute Genomics Platform"/>
            <consortium name="The Broad Institute Genome Sequencing Center for Infectious Disease"/>
            <person name="Wu L."/>
            <person name="Ma J."/>
        </authorList>
    </citation>
    <scope>NUCLEOTIDE SEQUENCE [LARGE SCALE GENOMIC DNA]</scope>
    <source>
        <strain evidence="2 3">PSRA2</strain>
    </source>
</reference>
<dbReference type="RefSeq" id="WP_304446956.1">
    <property type="nucleotide sequence ID" value="NZ_JARRAH010000001.1"/>
</dbReference>